<dbReference type="Pfam" id="PF01170">
    <property type="entry name" value="UPF0020"/>
    <property type="match status" value="1"/>
</dbReference>
<dbReference type="CDD" id="cd02440">
    <property type="entry name" value="AdoMet_MTases"/>
    <property type="match status" value="1"/>
</dbReference>
<dbReference type="SUPFAM" id="SSF53335">
    <property type="entry name" value="S-adenosyl-L-methionine-dependent methyltransferases"/>
    <property type="match status" value="1"/>
</dbReference>
<organism evidence="2 3">
    <name type="scientific">Paenibacillus endophyticus</name>
    <dbReference type="NCBI Taxonomy" id="1294268"/>
    <lineage>
        <taxon>Bacteria</taxon>
        <taxon>Bacillati</taxon>
        <taxon>Bacillota</taxon>
        <taxon>Bacilli</taxon>
        <taxon>Bacillales</taxon>
        <taxon>Paenibacillaceae</taxon>
        <taxon>Paenibacillus</taxon>
    </lineage>
</organism>
<feature type="domain" description="Ribosomal RNA large subunit methyltransferase K/L-like methyltransferase" evidence="1">
    <location>
        <begin position="164"/>
        <end position="268"/>
    </location>
</feature>
<name>A0A7W5CC85_9BACL</name>
<dbReference type="Proteomes" id="UP000518605">
    <property type="component" value="Unassembled WGS sequence"/>
</dbReference>
<keyword evidence="2" id="KW-0489">Methyltransferase</keyword>
<proteinExistence type="predicted"/>
<evidence type="ECO:0000313" key="2">
    <source>
        <dbReference type="EMBL" id="MBB3155053.1"/>
    </source>
</evidence>
<dbReference type="GO" id="GO:0016423">
    <property type="term" value="F:tRNA (guanine) methyltransferase activity"/>
    <property type="evidence" value="ECO:0007669"/>
    <property type="project" value="TreeGrafter"/>
</dbReference>
<keyword evidence="2" id="KW-0808">Transferase</keyword>
<reference evidence="2 3" key="1">
    <citation type="submission" date="2020-08" db="EMBL/GenBank/DDBJ databases">
        <title>Genomic Encyclopedia of Type Strains, Phase III (KMG-III): the genomes of soil and plant-associated and newly described type strains.</title>
        <authorList>
            <person name="Whitman W."/>
        </authorList>
    </citation>
    <scope>NUCLEOTIDE SEQUENCE [LARGE SCALE GENOMIC DNA]</scope>
    <source>
        <strain evidence="2 3">CECT 8234</strain>
    </source>
</reference>
<dbReference type="Gene3D" id="3.40.50.150">
    <property type="entry name" value="Vaccinia Virus protein VP39"/>
    <property type="match status" value="1"/>
</dbReference>
<keyword evidence="3" id="KW-1185">Reference proteome</keyword>
<dbReference type="PANTHER" id="PTHR14911:SF13">
    <property type="entry name" value="TRNA (GUANINE(6)-N2)-METHYLTRANSFERASE THUMP3"/>
    <property type="match status" value="1"/>
</dbReference>
<dbReference type="InterPro" id="IPR029063">
    <property type="entry name" value="SAM-dependent_MTases_sf"/>
</dbReference>
<dbReference type="AlphaFoldDB" id="A0A7W5CC85"/>
<gene>
    <name evidence="2" type="ORF">FHS16_005160</name>
</gene>
<comment type="caution">
    <text evidence="2">The sequence shown here is derived from an EMBL/GenBank/DDBJ whole genome shotgun (WGS) entry which is preliminary data.</text>
</comment>
<evidence type="ECO:0000259" key="1">
    <source>
        <dbReference type="Pfam" id="PF01170"/>
    </source>
</evidence>
<protein>
    <submittedName>
        <fullName evidence="2">tRNA G10 N-methylase Trm11</fullName>
    </submittedName>
</protein>
<dbReference type="InterPro" id="IPR000241">
    <property type="entry name" value="RlmKL-like_Mtase"/>
</dbReference>
<dbReference type="RefSeq" id="WP_246431956.1">
    <property type="nucleotide sequence ID" value="NZ_CBCSLB010000020.1"/>
</dbReference>
<sequence length="317" mass="36022">METRNDVPLYLYTYGSRLEETELCYLEMRSFFDKQSDSGLLMSEIAVHPDRSPFMRERIEVLYQGEQLADILEQVKQIELRDETFKVIFVKMSDLSPEDKIDFDQMRLVEREIGIYIEGEADMRNPDRIFGLVYWGGRYYFGHYIKSKAVWLTQIQKPRSYSIALSTRVARAAANIAVPFPSGKTAIDPCCGIGTVLVEALSMGIDIVGRDINHFVVQGTRENLAHFGLETSVICGDIADVTDHYDAAILDMPYNHFSTTTPEKQHELLIHARRIANKVIVITAETVDAFIAEAGFTIVDRCTTRKGSFVRQILVCV</sequence>
<evidence type="ECO:0000313" key="3">
    <source>
        <dbReference type="Proteomes" id="UP000518605"/>
    </source>
</evidence>
<dbReference type="GO" id="GO:0030488">
    <property type="term" value="P:tRNA methylation"/>
    <property type="evidence" value="ECO:0007669"/>
    <property type="project" value="TreeGrafter"/>
</dbReference>
<dbReference type="PANTHER" id="PTHR14911">
    <property type="entry name" value="THUMP DOMAIN-CONTAINING"/>
    <property type="match status" value="1"/>
</dbReference>
<dbReference type="EMBL" id="JACHXW010000021">
    <property type="protein sequence ID" value="MBB3155053.1"/>
    <property type="molecule type" value="Genomic_DNA"/>
</dbReference>
<accession>A0A7W5CC85</accession>